<protein>
    <recommendedName>
        <fullName evidence="4">Transmembrane protein</fullName>
    </recommendedName>
</protein>
<dbReference type="EMBL" id="CAJJDN010000054">
    <property type="protein sequence ID" value="CAD8089656.1"/>
    <property type="molecule type" value="Genomic_DNA"/>
</dbReference>
<evidence type="ECO:0000313" key="2">
    <source>
        <dbReference type="EMBL" id="CAD8089656.1"/>
    </source>
</evidence>
<comment type="caution">
    <text evidence="2">The sequence shown here is derived from an EMBL/GenBank/DDBJ whole genome shotgun (WGS) entry which is preliminary data.</text>
</comment>
<gene>
    <name evidence="2" type="ORF">PSON_ATCC_30995.1.T0540243</name>
</gene>
<dbReference type="AlphaFoldDB" id="A0A8S1NH43"/>
<keyword evidence="1" id="KW-0812">Transmembrane</keyword>
<feature type="transmembrane region" description="Helical" evidence="1">
    <location>
        <begin position="58"/>
        <end position="76"/>
    </location>
</feature>
<evidence type="ECO:0000256" key="1">
    <source>
        <dbReference type="SAM" id="Phobius"/>
    </source>
</evidence>
<feature type="transmembrane region" description="Helical" evidence="1">
    <location>
        <begin position="21"/>
        <end position="38"/>
    </location>
</feature>
<keyword evidence="1" id="KW-0472">Membrane</keyword>
<accession>A0A8S1NH43</accession>
<evidence type="ECO:0000313" key="3">
    <source>
        <dbReference type="Proteomes" id="UP000692954"/>
    </source>
</evidence>
<reference evidence="2" key="1">
    <citation type="submission" date="2021-01" db="EMBL/GenBank/DDBJ databases">
        <authorList>
            <consortium name="Genoscope - CEA"/>
            <person name="William W."/>
        </authorList>
    </citation>
    <scope>NUCLEOTIDE SEQUENCE</scope>
</reference>
<name>A0A8S1NH43_9CILI</name>
<dbReference type="Proteomes" id="UP000692954">
    <property type="component" value="Unassembled WGS sequence"/>
</dbReference>
<keyword evidence="1" id="KW-1133">Transmembrane helix</keyword>
<sequence length="214" mass="26271">MMKIYYYLDVFEVGYQIKKQYYGYQIFIFFLTLIVHTFNIQKISLLTTFSSKNYHIKLINNYCFIKTFLSFLLINFQMSQNINTTYQEILIVNIKSQLIQNQYYTMNIIQQCKQKYQDHYQIILMKQMNKMLQNIQLNEFMEIDDQKQIIHYAMVIVDKFLFYSSIQYNLKIKDRVEIIIESFYQIQYSVLFQEVRTIQNEVQLVMIVRKMFMK</sequence>
<organism evidence="2 3">
    <name type="scientific">Paramecium sonneborni</name>
    <dbReference type="NCBI Taxonomy" id="65129"/>
    <lineage>
        <taxon>Eukaryota</taxon>
        <taxon>Sar</taxon>
        <taxon>Alveolata</taxon>
        <taxon>Ciliophora</taxon>
        <taxon>Intramacronucleata</taxon>
        <taxon>Oligohymenophorea</taxon>
        <taxon>Peniculida</taxon>
        <taxon>Parameciidae</taxon>
        <taxon>Paramecium</taxon>
    </lineage>
</organism>
<evidence type="ECO:0008006" key="4">
    <source>
        <dbReference type="Google" id="ProtNLM"/>
    </source>
</evidence>
<proteinExistence type="predicted"/>
<keyword evidence="3" id="KW-1185">Reference proteome</keyword>